<gene>
    <name evidence="2" type="ORF">HNR12_004656</name>
</gene>
<evidence type="ECO:0000313" key="2">
    <source>
        <dbReference type="EMBL" id="NYI98379.1"/>
    </source>
</evidence>
<keyword evidence="1" id="KW-0472">Membrane</keyword>
<comment type="caution">
    <text evidence="2">The sequence shown here is derived from an EMBL/GenBank/DDBJ whole genome shotgun (WGS) entry which is preliminary data.</text>
</comment>
<dbReference type="EMBL" id="JACCFO010000001">
    <property type="protein sequence ID" value="NYI98379.1"/>
    <property type="molecule type" value="Genomic_DNA"/>
</dbReference>
<dbReference type="AlphaFoldDB" id="A0A853BRK1"/>
<dbReference type="Proteomes" id="UP000575985">
    <property type="component" value="Unassembled WGS sequence"/>
</dbReference>
<proteinExistence type="predicted"/>
<keyword evidence="1" id="KW-0812">Transmembrane</keyword>
<name>A0A853BRK1_9ACTN</name>
<keyword evidence="1" id="KW-1133">Transmembrane helix</keyword>
<evidence type="ECO:0000313" key="3">
    <source>
        <dbReference type="Proteomes" id="UP000575985"/>
    </source>
</evidence>
<keyword evidence="3" id="KW-1185">Reference proteome</keyword>
<evidence type="ECO:0000256" key="1">
    <source>
        <dbReference type="SAM" id="Phobius"/>
    </source>
</evidence>
<organism evidence="2 3">
    <name type="scientific">Streptomonospora nanhaiensis</name>
    <dbReference type="NCBI Taxonomy" id="1323731"/>
    <lineage>
        <taxon>Bacteria</taxon>
        <taxon>Bacillati</taxon>
        <taxon>Actinomycetota</taxon>
        <taxon>Actinomycetes</taxon>
        <taxon>Streptosporangiales</taxon>
        <taxon>Nocardiopsidaceae</taxon>
        <taxon>Streptomonospora</taxon>
    </lineage>
</organism>
<sequence length="46" mass="4742">MGVIACEVMRRSGSVWPAVAVRVVNNLALPLLVLFTGFTGPGPMGG</sequence>
<accession>A0A853BRK1</accession>
<reference evidence="2 3" key="1">
    <citation type="submission" date="2020-07" db="EMBL/GenBank/DDBJ databases">
        <title>Sequencing the genomes of 1000 actinobacteria strains.</title>
        <authorList>
            <person name="Klenk H.-P."/>
        </authorList>
    </citation>
    <scope>NUCLEOTIDE SEQUENCE [LARGE SCALE GENOMIC DNA]</scope>
    <source>
        <strain evidence="2 3">DSM 45927</strain>
    </source>
</reference>
<feature type="transmembrane region" description="Helical" evidence="1">
    <location>
        <begin position="19"/>
        <end position="38"/>
    </location>
</feature>
<dbReference type="RefSeq" id="WP_254904310.1">
    <property type="nucleotide sequence ID" value="NZ_JAHRXH010000051.1"/>
</dbReference>
<protein>
    <submittedName>
        <fullName evidence="2">Uncharacterized protein</fullName>
    </submittedName>
</protein>